<comment type="subcellular location">
    <subcellularLocation>
        <location evidence="1">Membrane</location>
        <topology evidence="1">Multi-pass membrane protein</topology>
    </subcellularLocation>
</comment>
<keyword evidence="7" id="KW-0436">Ligase</keyword>
<keyword evidence="3 5" id="KW-1133">Transmembrane helix</keyword>
<organism evidence="7 8">
    <name type="scientific">Seonamhaeicola algicola</name>
    <dbReference type="NCBI Taxonomy" id="1719036"/>
    <lineage>
        <taxon>Bacteria</taxon>
        <taxon>Pseudomonadati</taxon>
        <taxon>Bacteroidota</taxon>
        <taxon>Flavobacteriia</taxon>
        <taxon>Flavobacteriales</taxon>
        <taxon>Flavobacteriaceae</taxon>
    </lineage>
</organism>
<evidence type="ECO:0000256" key="2">
    <source>
        <dbReference type="ARBA" id="ARBA00022692"/>
    </source>
</evidence>
<comment type="caution">
    <text evidence="7">The sequence shown here is derived from an EMBL/GenBank/DDBJ whole genome shotgun (WGS) entry which is preliminary data.</text>
</comment>
<feature type="transmembrane region" description="Helical" evidence="5">
    <location>
        <begin position="376"/>
        <end position="394"/>
    </location>
</feature>
<dbReference type="RefSeq" id="WP_147134143.1">
    <property type="nucleotide sequence ID" value="NZ_VOSC01000019.1"/>
</dbReference>
<dbReference type="Proteomes" id="UP000321790">
    <property type="component" value="Unassembled WGS sequence"/>
</dbReference>
<keyword evidence="2 5" id="KW-0812">Transmembrane</keyword>
<sequence length="454" mass="50822">MKLSLYYKLLIFHVCLGVLVFAFKPFATVYFLFISAFLGYKILKVSKKNKVFYVLLACAYIVGAEVFLRMNNGTIFYEASKYLVILYVLLGMFSVSFTNRAFSYVLYILLLLPGVFVAVTEMGFETNIRKAIAFNLSGPICLGLVAVFCYRKTVTFKQMRVILLGFLMPLVSMTVYLFLFTPDVSAVIDGTGSNFATSGGFGPNQVATVLGLAMFVLAVRFFLSKEALPFKLLDLGILALVGFRAIVTFSRGGVLTAAIMVAAFVGLFYLRVNLKKKFQIKFSLLLFAGAILFMWFISSVQTSGLIDKRYANQDALGRSKEDVTTGRSELLAFEFKEFIDNPFFGIGVGKVKEVRFNETGVVAASHNEMSRIVAEHGLFGVIAFLILLIVPLILRLRNRTNIFFYSFYAFWLLTINHSAMRIAAPAFIYGLCLLNITYNTPKKRFKTPLKPVVV</sequence>
<keyword evidence="4 5" id="KW-0472">Membrane</keyword>
<evidence type="ECO:0000256" key="3">
    <source>
        <dbReference type="ARBA" id="ARBA00022989"/>
    </source>
</evidence>
<evidence type="ECO:0000313" key="7">
    <source>
        <dbReference type="EMBL" id="TXE12018.1"/>
    </source>
</evidence>
<dbReference type="GO" id="GO:0016020">
    <property type="term" value="C:membrane"/>
    <property type="evidence" value="ECO:0007669"/>
    <property type="project" value="UniProtKB-SubCell"/>
</dbReference>
<feature type="transmembrane region" description="Helical" evidence="5">
    <location>
        <begin position="162"/>
        <end position="181"/>
    </location>
</feature>
<name>A0A5C7ATL4_9FLAO</name>
<dbReference type="InterPro" id="IPR007016">
    <property type="entry name" value="O-antigen_ligase-rel_domated"/>
</dbReference>
<proteinExistence type="predicted"/>
<dbReference type="AlphaFoldDB" id="A0A5C7ATL4"/>
<dbReference type="Pfam" id="PF04932">
    <property type="entry name" value="Wzy_C"/>
    <property type="match status" value="1"/>
</dbReference>
<feature type="transmembrane region" description="Helical" evidence="5">
    <location>
        <begin position="201"/>
        <end position="223"/>
    </location>
</feature>
<feature type="transmembrane region" description="Helical" evidence="5">
    <location>
        <begin position="6"/>
        <end position="39"/>
    </location>
</feature>
<feature type="transmembrane region" description="Helical" evidence="5">
    <location>
        <begin position="131"/>
        <end position="150"/>
    </location>
</feature>
<evidence type="ECO:0000256" key="5">
    <source>
        <dbReference type="SAM" id="Phobius"/>
    </source>
</evidence>
<dbReference type="EMBL" id="VOSC01000019">
    <property type="protein sequence ID" value="TXE12018.1"/>
    <property type="molecule type" value="Genomic_DNA"/>
</dbReference>
<feature type="transmembrane region" description="Helical" evidence="5">
    <location>
        <begin position="422"/>
        <end position="440"/>
    </location>
</feature>
<dbReference type="InterPro" id="IPR051533">
    <property type="entry name" value="WaaL-like"/>
</dbReference>
<dbReference type="OrthoDB" id="1118890at2"/>
<feature type="transmembrane region" description="Helical" evidence="5">
    <location>
        <begin position="74"/>
        <end position="94"/>
    </location>
</feature>
<evidence type="ECO:0000313" key="8">
    <source>
        <dbReference type="Proteomes" id="UP000321790"/>
    </source>
</evidence>
<accession>A0A5C7ATL4</accession>
<feature type="transmembrane region" description="Helical" evidence="5">
    <location>
        <begin position="230"/>
        <end position="247"/>
    </location>
</feature>
<feature type="transmembrane region" description="Helical" evidence="5">
    <location>
        <begin position="401"/>
        <end position="416"/>
    </location>
</feature>
<dbReference type="PANTHER" id="PTHR37422">
    <property type="entry name" value="TEICHURONIC ACID BIOSYNTHESIS PROTEIN TUAE"/>
    <property type="match status" value="1"/>
</dbReference>
<protein>
    <submittedName>
        <fullName evidence="7">O-antigen ligase family protein</fullName>
    </submittedName>
</protein>
<dbReference type="GO" id="GO:0016874">
    <property type="term" value="F:ligase activity"/>
    <property type="evidence" value="ECO:0007669"/>
    <property type="project" value="UniProtKB-KW"/>
</dbReference>
<feature type="domain" description="O-antigen ligase-related" evidence="6">
    <location>
        <begin position="238"/>
        <end position="385"/>
    </location>
</feature>
<evidence type="ECO:0000256" key="4">
    <source>
        <dbReference type="ARBA" id="ARBA00023136"/>
    </source>
</evidence>
<gene>
    <name evidence="7" type="ORF">FUA26_08120</name>
</gene>
<keyword evidence="8" id="KW-1185">Reference proteome</keyword>
<feature type="transmembrane region" description="Helical" evidence="5">
    <location>
        <begin position="253"/>
        <end position="270"/>
    </location>
</feature>
<feature type="transmembrane region" description="Helical" evidence="5">
    <location>
        <begin position="51"/>
        <end position="68"/>
    </location>
</feature>
<feature type="transmembrane region" description="Helical" evidence="5">
    <location>
        <begin position="101"/>
        <end position="119"/>
    </location>
</feature>
<evidence type="ECO:0000256" key="1">
    <source>
        <dbReference type="ARBA" id="ARBA00004141"/>
    </source>
</evidence>
<dbReference type="PANTHER" id="PTHR37422:SF13">
    <property type="entry name" value="LIPOPOLYSACCHARIDE BIOSYNTHESIS PROTEIN PA4999-RELATED"/>
    <property type="match status" value="1"/>
</dbReference>
<evidence type="ECO:0000259" key="6">
    <source>
        <dbReference type="Pfam" id="PF04932"/>
    </source>
</evidence>
<feature type="transmembrane region" description="Helical" evidence="5">
    <location>
        <begin position="282"/>
        <end position="300"/>
    </location>
</feature>
<reference evidence="8" key="1">
    <citation type="submission" date="2019-08" db="EMBL/GenBank/DDBJ databases">
        <title>Seonamhaeicola sediminis sp. nov., isolated from marine sediment.</title>
        <authorList>
            <person name="Cao W.R."/>
        </authorList>
    </citation>
    <scope>NUCLEOTIDE SEQUENCE [LARGE SCALE GENOMIC DNA]</scope>
    <source>
        <strain evidence="8">Gy8</strain>
    </source>
</reference>